<reference evidence="2 3" key="1">
    <citation type="journal article" date="2024" name="BMC Genomics">
        <title>De novo assembly and annotation of Popillia japonica's genome with initial clues to its potential as an invasive pest.</title>
        <authorList>
            <person name="Cucini C."/>
            <person name="Boschi S."/>
            <person name="Funari R."/>
            <person name="Cardaioli E."/>
            <person name="Iannotti N."/>
            <person name="Marturano G."/>
            <person name="Paoli F."/>
            <person name="Bruttini M."/>
            <person name="Carapelli A."/>
            <person name="Frati F."/>
            <person name="Nardi F."/>
        </authorList>
    </citation>
    <scope>NUCLEOTIDE SEQUENCE [LARGE SCALE GENOMIC DNA]</scope>
    <source>
        <strain evidence="2">DMR45628</strain>
    </source>
</reference>
<feature type="region of interest" description="Disordered" evidence="1">
    <location>
        <begin position="22"/>
        <end position="57"/>
    </location>
</feature>
<accession>A0AAW1IBS8</accession>
<dbReference type="AlphaFoldDB" id="A0AAW1IBS8"/>
<evidence type="ECO:0000256" key="1">
    <source>
        <dbReference type="SAM" id="MobiDB-lite"/>
    </source>
</evidence>
<keyword evidence="3" id="KW-1185">Reference proteome</keyword>
<proteinExistence type="predicted"/>
<feature type="compositionally biased region" description="Acidic residues" evidence="1">
    <location>
        <begin position="22"/>
        <end position="36"/>
    </location>
</feature>
<organism evidence="2 3">
    <name type="scientific">Popillia japonica</name>
    <name type="common">Japanese beetle</name>
    <dbReference type="NCBI Taxonomy" id="7064"/>
    <lineage>
        <taxon>Eukaryota</taxon>
        <taxon>Metazoa</taxon>
        <taxon>Ecdysozoa</taxon>
        <taxon>Arthropoda</taxon>
        <taxon>Hexapoda</taxon>
        <taxon>Insecta</taxon>
        <taxon>Pterygota</taxon>
        <taxon>Neoptera</taxon>
        <taxon>Endopterygota</taxon>
        <taxon>Coleoptera</taxon>
        <taxon>Polyphaga</taxon>
        <taxon>Scarabaeiformia</taxon>
        <taxon>Scarabaeidae</taxon>
        <taxon>Rutelinae</taxon>
        <taxon>Popillia</taxon>
    </lineage>
</organism>
<dbReference type="EMBL" id="JASPKY010000685">
    <property type="protein sequence ID" value="KAK9686790.1"/>
    <property type="molecule type" value="Genomic_DNA"/>
</dbReference>
<feature type="compositionally biased region" description="Acidic residues" evidence="1">
    <location>
        <begin position="44"/>
        <end position="54"/>
    </location>
</feature>
<protein>
    <submittedName>
        <fullName evidence="2">Uncharacterized protein</fullName>
    </submittedName>
</protein>
<evidence type="ECO:0000313" key="3">
    <source>
        <dbReference type="Proteomes" id="UP001458880"/>
    </source>
</evidence>
<name>A0AAW1IBS8_POPJA</name>
<evidence type="ECO:0000313" key="2">
    <source>
        <dbReference type="EMBL" id="KAK9686790.1"/>
    </source>
</evidence>
<sequence length="123" mass="14773">MAYYEKEQARLFRLWEEVEAEDPYDNEEELANEDDIMNERSSDSESEQDADTDEEKSIYTDGHLKLTYHLMYVYENKMWQKHRYKIKFNKVYQLVLGNVAFIVKVITKNIGTKSSSTKFTSWY</sequence>
<dbReference type="Proteomes" id="UP001458880">
    <property type="component" value="Unassembled WGS sequence"/>
</dbReference>
<gene>
    <name evidence="2" type="ORF">QE152_g36929</name>
</gene>
<comment type="caution">
    <text evidence="2">The sequence shown here is derived from an EMBL/GenBank/DDBJ whole genome shotgun (WGS) entry which is preliminary data.</text>
</comment>